<evidence type="ECO:0000313" key="2">
    <source>
        <dbReference type="Proteomes" id="UP000182652"/>
    </source>
</evidence>
<name>A0A1H4MGG1_9MICC</name>
<dbReference type="STRING" id="156980.SAMN04489745_1335"/>
<evidence type="ECO:0000313" key="1">
    <source>
        <dbReference type="EMBL" id="SEB81917.1"/>
    </source>
</evidence>
<organism evidence="1 2">
    <name type="scientific">Arthrobacter woluwensis</name>
    <dbReference type="NCBI Taxonomy" id="156980"/>
    <lineage>
        <taxon>Bacteria</taxon>
        <taxon>Bacillati</taxon>
        <taxon>Actinomycetota</taxon>
        <taxon>Actinomycetes</taxon>
        <taxon>Micrococcales</taxon>
        <taxon>Micrococcaceae</taxon>
        <taxon>Arthrobacter</taxon>
    </lineage>
</organism>
<proteinExistence type="predicted"/>
<reference evidence="1 2" key="1">
    <citation type="submission" date="2016-10" db="EMBL/GenBank/DDBJ databases">
        <authorList>
            <person name="de Groot N.N."/>
        </authorList>
    </citation>
    <scope>NUCLEOTIDE SEQUENCE [LARGE SCALE GENOMIC DNA]</scope>
    <source>
        <strain evidence="1 2">DSM 10495</strain>
    </source>
</reference>
<keyword evidence="2" id="KW-1185">Reference proteome</keyword>
<dbReference type="OrthoDB" id="5069107at2"/>
<sequence>MTDVENITDGIALLRTLETIPTWRKPRWGDLGLPVVDRGDHAIFPLAIAPLSESGDADALLETETMLRRHCIHFYGGDSFHAESVLSPDDGYGRKVLEAGAIPHGSAVLWWGIQNLAVVLVRAVDERQRLETLALHVLPKDWVWESAVPLSTKRALSHARSMARDCSAADVHWSWPLS</sequence>
<gene>
    <name evidence="1" type="ORF">SAMN04489745_1335</name>
</gene>
<dbReference type="RefSeq" id="WP_066211303.1">
    <property type="nucleotide sequence ID" value="NZ_FNSN01000003.1"/>
</dbReference>
<dbReference type="Proteomes" id="UP000182652">
    <property type="component" value="Unassembled WGS sequence"/>
</dbReference>
<dbReference type="EMBL" id="FNSN01000003">
    <property type="protein sequence ID" value="SEB81917.1"/>
    <property type="molecule type" value="Genomic_DNA"/>
</dbReference>
<dbReference type="AlphaFoldDB" id="A0A1H4MGG1"/>
<accession>A0A1H4MGG1</accession>
<protein>
    <submittedName>
        <fullName evidence="1">Uncharacterized protein</fullName>
    </submittedName>
</protein>